<dbReference type="Gene3D" id="3.30.710.10">
    <property type="entry name" value="Potassium Channel Kv1.1, Chain A"/>
    <property type="match status" value="1"/>
</dbReference>
<organism evidence="3">
    <name type="scientific">Hemiselmis andersenii</name>
    <name type="common">Cryptophyte alga</name>
    <dbReference type="NCBI Taxonomy" id="464988"/>
    <lineage>
        <taxon>Eukaryota</taxon>
        <taxon>Cryptophyceae</taxon>
        <taxon>Cryptomonadales</taxon>
        <taxon>Hemiselmidaceae</taxon>
        <taxon>Hemiselmis</taxon>
    </lineage>
</organism>
<sequence length="529" mass="57214">MEESEETPAMRLTGDHDGERPDGVEKRREDETGCVSTKPWFVAAPASSSALTTDSSEMLEACGRMLRQALEQVAEGGQTDIVFVLDSGLKVRGHRCWMTARCRYLETMLSSGMRESRTGVIKVEECSDESFLALHEFLYTGTMSQTTACVADARELWYLSDIWDLPGLKALLCRCVCTANVEAAVQVAREVGDRDLLQSCADWLCNQRVEDGRVGRTVLDVICGSGKDPVVLEGGIKWLCLRFTLVTENFESLEFHLSDDMSIQSALVEFGTFVAESLARIGDARLDSVGCRALLSLYNQMAYRGMNSGEALCRHPSLGGCGVVGPVLGAMGRMHPRIVQWHEDAGQDLAATVDASRVLSEVAHDAPHLVFSVEGGGVVRAVTRLLRALPTHLEAQVNACYALRNLVYCDNPHHMMDSARDFAPIVALIAEEGGIEEMVQAMGRSISSVGSSECECIQHYACAALGYLADQGGADVRERVLAATGCGGVVVRAMNCFSRSSTVQESGCRALYAMLADEQDGDGGLASPQ</sequence>
<dbReference type="SMART" id="SM00185">
    <property type="entry name" value="ARM"/>
    <property type="match status" value="2"/>
</dbReference>
<feature type="non-terminal residue" evidence="3">
    <location>
        <position position="529"/>
    </location>
</feature>
<dbReference type="SUPFAM" id="SSF54695">
    <property type="entry name" value="POZ domain"/>
    <property type="match status" value="1"/>
</dbReference>
<gene>
    <name evidence="3" type="ORF">HAND00432_LOCUS17918</name>
</gene>
<dbReference type="InterPro" id="IPR000210">
    <property type="entry name" value="BTB/POZ_dom"/>
</dbReference>
<feature type="compositionally biased region" description="Basic and acidic residues" evidence="1">
    <location>
        <begin position="13"/>
        <end position="31"/>
    </location>
</feature>
<dbReference type="SUPFAM" id="SSF48371">
    <property type="entry name" value="ARM repeat"/>
    <property type="match status" value="1"/>
</dbReference>
<dbReference type="Pfam" id="PF00651">
    <property type="entry name" value="BTB"/>
    <property type="match status" value="1"/>
</dbReference>
<evidence type="ECO:0000259" key="2">
    <source>
        <dbReference type="PROSITE" id="PS50097"/>
    </source>
</evidence>
<dbReference type="InterPro" id="IPR000225">
    <property type="entry name" value="Armadillo"/>
</dbReference>
<dbReference type="CDD" id="cd18186">
    <property type="entry name" value="BTB_POZ_ZBTB_KLHL-like"/>
    <property type="match status" value="1"/>
</dbReference>
<dbReference type="Gene3D" id="1.25.10.10">
    <property type="entry name" value="Leucine-rich Repeat Variant"/>
    <property type="match status" value="1"/>
</dbReference>
<feature type="region of interest" description="Disordered" evidence="1">
    <location>
        <begin position="1"/>
        <end position="32"/>
    </location>
</feature>
<name>A0A7S1H5N6_HEMAN</name>
<proteinExistence type="predicted"/>
<dbReference type="PROSITE" id="PS50097">
    <property type="entry name" value="BTB"/>
    <property type="match status" value="1"/>
</dbReference>
<accession>A0A7S1H5N6</accession>
<dbReference type="InterPro" id="IPR011989">
    <property type="entry name" value="ARM-like"/>
</dbReference>
<evidence type="ECO:0000313" key="3">
    <source>
        <dbReference type="EMBL" id="CAD8966319.1"/>
    </source>
</evidence>
<dbReference type="EMBL" id="HBFX01029729">
    <property type="protein sequence ID" value="CAD8966319.1"/>
    <property type="molecule type" value="Transcribed_RNA"/>
</dbReference>
<protein>
    <recommendedName>
        <fullName evidence="2">BTB domain-containing protein</fullName>
    </recommendedName>
</protein>
<dbReference type="AlphaFoldDB" id="A0A7S1H5N6"/>
<dbReference type="InterPro" id="IPR016024">
    <property type="entry name" value="ARM-type_fold"/>
</dbReference>
<dbReference type="InterPro" id="IPR011333">
    <property type="entry name" value="SKP1/BTB/POZ_sf"/>
</dbReference>
<reference evidence="3" key="1">
    <citation type="submission" date="2021-01" db="EMBL/GenBank/DDBJ databases">
        <authorList>
            <person name="Corre E."/>
            <person name="Pelletier E."/>
            <person name="Niang G."/>
            <person name="Scheremetjew M."/>
            <person name="Finn R."/>
            <person name="Kale V."/>
            <person name="Holt S."/>
            <person name="Cochrane G."/>
            <person name="Meng A."/>
            <person name="Brown T."/>
            <person name="Cohen L."/>
        </authorList>
    </citation>
    <scope>NUCLEOTIDE SEQUENCE</scope>
    <source>
        <strain evidence="3">CCMP644</strain>
    </source>
</reference>
<feature type="domain" description="BTB" evidence="2">
    <location>
        <begin position="79"/>
        <end position="147"/>
    </location>
</feature>
<evidence type="ECO:0000256" key="1">
    <source>
        <dbReference type="SAM" id="MobiDB-lite"/>
    </source>
</evidence>
<dbReference type="PANTHER" id="PTHR24413">
    <property type="entry name" value="SPECKLE-TYPE POZ PROTEIN"/>
    <property type="match status" value="1"/>
</dbReference>